<keyword evidence="9" id="KW-1185">Reference proteome</keyword>
<dbReference type="Gene3D" id="1.10.150.20">
    <property type="entry name" value="5' to 3' exonuclease, C-terminal subdomain"/>
    <property type="match status" value="1"/>
</dbReference>
<dbReference type="InterPro" id="IPR036249">
    <property type="entry name" value="Thioredoxin-like_sf"/>
</dbReference>
<dbReference type="EMBL" id="JAVRHL010000003">
    <property type="protein sequence ID" value="MDT0683677.1"/>
    <property type="molecule type" value="Genomic_DNA"/>
</dbReference>
<gene>
    <name evidence="8" type="ORF">RM543_13370</name>
</gene>
<comment type="similarity">
    <text evidence="1">Belongs to the complex I 24 kDa subunit family.</text>
</comment>
<reference evidence="8 9" key="1">
    <citation type="submission" date="2023-09" db="EMBL/GenBank/DDBJ databases">
        <authorList>
            <person name="Rey-Velasco X."/>
        </authorList>
    </citation>
    <scope>NUCLEOTIDE SEQUENCE [LARGE SCALE GENOMIC DNA]</scope>
    <source>
        <strain evidence="8 9">F158</strain>
    </source>
</reference>
<evidence type="ECO:0000313" key="8">
    <source>
        <dbReference type="EMBL" id="MDT0683677.1"/>
    </source>
</evidence>
<evidence type="ECO:0000256" key="6">
    <source>
        <dbReference type="ARBA" id="ARBA00034078"/>
    </source>
</evidence>
<protein>
    <submittedName>
        <fullName evidence="8">NADH-quinone oxidoreductase subunit E</fullName>
        <ecNumber evidence="8">1.6.5.9</ecNumber>
    </submittedName>
</protein>
<evidence type="ECO:0000256" key="7">
    <source>
        <dbReference type="SAM" id="MobiDB-lite"/>
    </source>
</evidence>
<evidence type="ECO:0000256" key="1">
    <source>
        <dbReference type="ARBA" id="ARBA00010643"/>
    </source>
</evidence>
<keyword evidence="5" id="KW-0411">Iron-sulfur</keyword>
<dbReference type="SUPFAM" id="SSF52833">
    <property type="entry name" value="Thioredoxin-like"/>
    <property type="match status" value="1"/>
</dbReference>
<dbReference type="PANTHER" id="PTHR10371:SF3">
    <property type="entry name" value="NADH DEHYDROGENASE [UBIQUINONE] FLAVOPROTEIN 2, MITOCHONDRIAL"/>
    <property type="match status" value="1"/>
</dbReference>
<dbReference type="CDD" id="cd03064">
    <property type="entry name" value="TRX_Fd_NuoE"/>
    <property type="match status" value="1"/>
</dbReference>
<feature type="region of interest" description="Disordered" evidence="7">
    <location>
        <begin position="171"/>
        <end position="190"/>
    </location>
</feature>
<feature type="compositionally biased region" description="Gly residues" evidence="7">
    <location>
        <begin position="350"/>
        <end position="361"/>
    </location>
</feature>
<keyword evidence="4" id="KW-0408">Iron</keyword>
<evidence type="ECO:0000256" key="3">
    <source>
        <dbReference type="ARBA" id="ARBA00022723"/>
    </source>
</evidence>
<comment type="caution">
    <text evidence="8">The sequence shown here is derived from an EMBL/GenBank/DDBJ whole genome shotgun (WGS) entry which is preliminary data.</text>
</comment>
<evidence type="ECO:0000313" key="9">
    <source>
        <dbReference type="Proteomes" id="UP001265259"/>
    </source>
</evidence>
<proteinExistence type="inferred from homology"/>
<keyword evidence="2" id="KW-0001">2Fe-2S</keyword>
<dbReference type="InterPro" id="IPR042128">
    <property type="entry name" value="NuoE_dom"/>
</dbReference>
<name>A0ABU3DIX8_9RHOB</name>
<dbReference type="InterPro" id="IPR002023">
    <property type="entry name" value="NuoE-like"/>
</dbReference>
<dbReference type="PANTHER" id="PTHR10371">
    <property type="entry name" value="NADH DEHYDROGENASE UBIQUINONE FLAVOPROTEIN 2, MITOCHONDRIAL"/>
    <property type="match status" value="1"/>
</dbReference>
<dbReference type="Proteomes" id="UP001265259">
    <property type="component" value="Unassembled WGS sequence"/>
</dbReference>
<dbReference type="Gene3D" id="3.40.30.10">
    <property type="entry name" value="Glutaredoxin"/>
    <property type="match status" value="1"/>
</dbReference>
<feature type="region of interest" description="Disordered" evidence="7">
    <location>
        <begin position="230"/>
        <end position="416"/>
    </location>
</feature>
<dbReference type="InterPro" id="IPR041921">
    <property type="entry name" value="NuoE_N"/>
</dbReference>
<feature type="compositionally biased region" description="Basic and acidic residues" evidence="7">
    <location>
        <begin position="403"/>
        <end position="416"/>
    </location>
</feature>
<keyword evidence="8" id="KW-0560">Oxidoreductase</keyword>
<sequence>MLRRLHPEQPDSFAFSAENHAWAEAQITKFPEGRQASAIIPLLWRAQEQEGWLTRPAIEHVADMLGMARIRALEVATFYFMFQLQPTGSVAHVQVCGTTSCMICGAEDLMAVCKEKIAPRPHMLSEDGKFSWEEVECLGACANAPMAQIGKDYYEDLTAERFGEMIEELRDGKVPTPGSQIGRFSSEPKGNLTSLAAHEEGRAETNASVDLATRIGDTVKRIDGTEVPLLVPWTDKGGRSQIQPQGEAAAPDGGVRDTNLGDGGLPDDGETPGPKPAADTPVDETGVTMQEADATEAARPEAGEPGEAAGHGDASGAEIGSPGHAGAGEAPETDDADEDHDAGPAKDLGSKGGGEGTGYGDGPRAAQDDPAIAPSEDSPVAGDMPAGKAAAGTAAETTGSEPPRLDGPRDGKADDLKQIGGIGPTIEKRLHAFGIYHLDQIAAWTPAEMAWIDDHLNFAGRVERENWTGQASDLLAGRDSEA</sequence>
<dbReference type="NCBIfam" id="NF005724">
    <property type="entry name" value="PRK07539.1-4"/>
    <property type="match status" value="1"/>
</dbReference>
<dbReference type="GO" id="GO:0050136">
    <property type="term" value="F:NADH dehydrogenase (quinone) (non-electrogenic) activity"/>
    <property type="evidence" value="ECO:0007669"/>
    <property type="project" value="UniProtKB-EC"/>
</dbReference>
<evidence type="ECO:0000256" key="4">
    <source>
        <dbReference type="ARBA" id="ARBA00023004"/>
    </source>
</evidence>
<dbReference type="PROSITE" id="PS01099">
    <property type="entry name" value="COMPLEX1_24K"/>
    <property type="match status" value="1"/>
</dbReference>
<keyword evidence="3" id="KW-0479">Metal-binding</keyword>
<dbReference type="NCBIfam" id="TIGR01958">
    <property type="entry name" value="nuoE_fam"/>
    <property type="match status" value="1"/>
</dbReference>
<evidence type="ECO:0000256" key="5">
    <source>
        <dbReference type="ARBA" id="ARBA00023014"/>
    </source>
</evidence>
<dbReference type="EC" id="1.6.5.9" evidence="8"/>
<feature type="compositionally biased region" description="Low complexity" evidence="7">
    <location>
        <begin position="386"/>
        <end position="399"/>
    </location>
</feature>
<feature type="compositionally biased region" description="Low complexity" evidence="7">
    <location>
        <begin position="303"/>
        <end position="314"/>
    </location>
</feature>
<dbReference type="RefSeq" id="WP_311692446.1">
    <property type="nucleotide sequence ID" value="NZ_JAVRHL010000003.1"/>
</dbReference>
<dbReference type="NCBIfam" id="NF009040">
    <property type="entry name" value="PRK12373.1"/>
    <property type="match status" value="1"/>
</dbReference>
<feature type="compositionally biased region" description="Acidic residues" evidence="7">
    <location>
        <begin position="331"/>
        <end position="340"/>
    </location>
</feature>
<accession>A0ABU3DIX8</accession>
<organism evidence="8 9">
    <name type="scientific">Tropicimonas omnivorans</name>
    <dbReference type="NCBI Taxonomy" id="3075590"/>
    <lineage>
        <taxon>Bacteria</taxon>
        <taxon>Pseudomonadati</taxon>
        <taxon>Pseudomonadota</taxon>
        <taxon>Alphaproteobacteria</taxon>
        <taxon>Rhodobacterales</taxon>
        <taxon>Roseobacteraceae</taxon>
        <taxon>Tropicimonas</taxon>
    </lineage>
</organism>
<dbReference type="Pfam" id="PF01257">
    <property type="entry name" value="2Fe-2S_thioredx"/>
    <property type="match status" value="1"/>
</dbReference>
<comment type="cofactor">
    <cofactor evidence="6">
        <name>[2Fe-2S] cluster</name>
        <dbReference type="ChEBI" id="CHEBI:190135"/>
    </cofactor>
</comment>
<evidence type="ECO:0000256" key="2">
    <source>
        <dbReference type="ARBA" id="ARBA00022714"/>
    </source>
</evidence>
<dbReference type="Gene3D" id="1.10.10.1590">
    <property type="entry name" value="NADH-quinone oxidoreductase subunit E"/>
    <property type="match status" value="1"/>
</dbReference>